<keyword evidence="2" id="KW-0472">Membrane</keyword>
<evidence type="ECO:0000313" key="3">
    <source>
        <dbReference type="EMBL" id="MCO4291420.1"/>
    </source>
</evidence>
<sequence>MSFKTIFIITVTILLTVIFMQNTSEVNVRLLIWDVRVSFVLLMFSIAILCFLIGYFAAFRQKRAAKAAMPNSPGNDKDLSDEDKNYLQ</sequence>
<organism evidence="3 4">
    <name type="scientific">Solitalea agri</name>
    <dbReference type="NCBI Taxonomy" id="2953739"/>
    <lineage>
        <taxon>Bacteria</taxon>
        <taxon>Pseudomonadati</taxon>
        <taxon>Bacteroidota</taxon>
        <taxon>Sphingobacteriia</taxon>
        <taxon>Sphingobacteriales</taxon>
        <taxon>Sphingobacteriaceae</taxon>
        <taxon>Solitalea</taxon>
    </lineage>
</organism>
<gene>
    <name evidence="3" type="ORF">NF867_00910</name>
</gene>
<keyword evidence="4" id="KW-1185">Reference proteome</keyword>
<protein>
    <submittedName>
        <fullName evidence="3">LapA family protein</fullName>
    </submittedName>
</protein>
<keyword evidence="2" id="KW-0812">Transmembrane</keyword>
<dbReference type="EMBL" id="JAMWYS010000003">
    <property type="protein sequence ID" value="MCO4291420.1"/>
    <property type="molecule type" value="Genomic_DNA"/>
</dbReference>
<dbReference type="AlphaFoldDB" id="A0A9X2EZM7"/>
<dbReference type="Proteomes" id="UP001155182">
    <property type="component" value="Unassembled WGS sequence"/>
</dbReference>
<evidence type="ECO:0000256" key="1">
    <source>
        <dbReference type="SAM" id="MobiDB-lite"/>
    </source>
</evidence>
<feature type="transmembrane region" description="Helical" evidence="2">
    <location>
        <begin position="36"/>
        <end position="59"/>
    </location>
</feature>
<comment type="caution">
    <text evidence="3">The sequence shown here is derived from an EMBL/GenBank/DDBJ whole genome shotgun (WGS) entry which is preliminary data.</text>
</comment>
<keyword evidence="2" id="KW-1133">Transmembrane helix</keyword>
<accession>A0A9X2EZM7</accession>
<reference evidence="3" key="1">
    <citation type="submission" date="2022-06" db="EMBL/GenBank/DDBJ databases">
        <title>Solitalea sp. MAHUQ-68 isolated from rhizospheric soil.</title>
        <authorList>
            <person name="Huq M.A."/>
        </authorList>
    </citation>
    <scope>NUCLEOTIDE SEQUENCE</scope>
    <source>
        <strain evidence="3">MAHUQ-68</strain>
    </source>
</reference>
<name>A0A9X2EZM7_9SPHI</name>
<dbReference type="RefSeq" id="WP_252585651.1">
    <property type="nucleotide sequence ID" value="NZ_JAMWYS010000003.1"/>
</dbReference>
<evidence type="ECO:0000256" key="2">
    <source>
        <dbReference type="SAM" id="Phobius"/>
    </source>
</evidence>
<evidence type="ECO:0000313" key="4">
    <source>
        <dbReference type="Proteomes" id="UP001155182"/>
    </source>
</evidence>
<feature type="compositionally biased region" description="Basic and acidic residues" evidence="1">
    <location>
        <begin position="75"/>
        <end position="88"/>
    </location>
</feature>
<proteinExistence type="predicted"/>
<feature type="region of interest" description="Disordered" evidence="1">
    <location>
        <begin position="67"/>
        <end position="88"/>
    </location>
</feature>